<sequence>MDFSHCPRLAELGESAVDVARKIAVHEDECEAGNDLCPENRAALRLTGPANGPHAMKAPVARGGAGRSWGEQVTGEAALRALLGDTVDGPELAEAAPLAAAAAAACDGPGCALGAGMAFLALPQAPHLALRQAVTALCEYRGDGQVGVLTHAEFDDVEALVRITAAGGAVPESNRARQGWTDEEWAEGERRLSDRGMLDSAGGRTPGGRAAKAAVEALTDLFASAPWKALGALSAHRPLGG</sequence>
<dbReference type="Pfam" id="PF21863">
    <property type="entry name" value="HTH_67"/>
    <property type="match status" value="1"/>
</dbReference>
<proteinExistence type="predicted"/>
<evidence type="ECO:0000256" key="1">
    <source>
        <dbReference type="SAM" id="MobiDB-lite"/>
    </source>
</evidence>
<feature type="compositionally biased region" description="Basic and acidic residues" evidence="1">
    <location>
        <begin position="187"/>
        <end position="197"/>
    </location>
</feature>
<dbReference type="NCBIfam" id="NF047719">
    <property type="entry name" value="SCO6745_fam_HTH"/>
    <property type="match status" value="1"/>
</dbReference>
<dbReference type="RefSeq" id="WP_319700411.1">
    <property type="nucleotide sequence ID" value="NZ_JARAWN010000785.1"/>
</dbReference>
<protein>
    <submittedName>
        <fullName evidence="2">Uncharacterized protein</fullName>
    </submittedName>
</protein>
<evidence type="ECO:0000313" key="3">
    <source>
        <dbReference type="Proteomes" id="UP001273589"/>
    </source>
</evidence>
<evidence type="ECO:0000313" key="2">
    <source>
        <dbReference type="EMBL" id="MDX3137075.1"/>
    </source>
</evidence>
<dbReference type="InterPro" id="IPR054058">
    <property type="entry name" value="HTH_67"/>
</dbReference>
<name>A0AAJ2Q0C8_9ACTN</name>
<accession>A0AAJ2Q0C8</accession>
<dbReference type="Proteomes" id="UP001273589">
    <property type="component" value="Unassembled WGS sequence"/>
</dbReference>
<feature type="region of interest" description="Disordered" evidence="1">
    <location>
        <begin position="174"/>
        <end position="208"/>
    </location>
</feature>
<organism evidence="2 3">
    <name type="scientific">Streptomyces europaeiscabiei</name>
    <dbReference type="NCBI Taxonomy" id="146819"/>
    <lineage>
        <taxon>Bacteria</taxon>
        <taxon>Bacillati</taxon>
        <taxon>Actinomycetota</taxon>
        <taxon>Actinomycetes</taxon>
        <taxon>Kitasatosporales</taxon>
        <taxon>Streptomycetaceae</taxon>
        <taxon>Streptomyces</taxon>
    </lineage>
</organism>
<comment type="caution">
    <text evidence="2">The sequence shown here is derived from an EMBL/GenBank/DDBJ whole genome shotgun (WGS) entry which is preliminary data.</text>
</comment>
<gene>
    <name evidence="2" type="ORF">PV367_46465</name>
</gene>
<dbReference type="EMBL" id="JARAWN010000785">
    <property type="protein sequence ID" value="MDX3137075.1"/>
    <property type="molecule type" value="Genomic_DNA"/>
</dbReference>
<reference evidence="2" key="1">
    <citation type="journal article" date="2023" name="Microb. Genom.">
        <title>Mesoterricola silvestris gen. nov., sp. nov., Mesoterricola sediminis sp. nov., Geothrix oryzae sp. nov., Geothrix edaphica sp. nov., Geothrix rubra sp. nov., and Geothrix limicola sp. nov., six novel members of Acidobacteriota isolated from soils.</title>
        <authorList>
            <person name="Weisberg A.J."/>
            <person name="Pearce E."/>
            <person name="Kramer C.G."/>
            <person name="Chang J.H."/>
            <person name="Clarke C.R."/>
        </authorList>
    </citation>
    <scope>NUCLEOTIDE SEQUENCE</scope>
    <source>
        <strain evidence="2">ND06-05F</strain>
    </source>
</reference>
<dbReference type="AlphaFoldDB" id="A0AAJ2Q0C8"/>